<comment type="subcellular location">
    <subcellularLocation>
        <location evidence="1">Nucleus</location>
    </subcellularLocation>
</comment>
<evidence type="ECO:0000259" key="15">
    <source>
        <dbReference type="PROSITE" id="PS50056"/>
    </source>
</evidence>
<dbReference type="PROSITE" id="PS50056">
    <property type="entry name" value="TYR_PHOSPHATASE_2"/>
    <property type="match status" value="1"/>
</dbReference>
<evidence type="ECO:0000256" key="5">
    <source>
        <dbReference type="ARBA" id="ARBA00022695"/>
    </source>
</evidence>
<dbReference type="Pfam" id="PF01331">
    <property type="entry name" value="mRNA_cap_enzyme"/>
    <property type="match status" value="1"/>
</dbReference>
<dbReference type="PIRSF" id="PIRSF036958">
    <property type="entry name" value="mRNA_capping_HCE"/>
    <property type="match status" value="1"/>
</dbReference>
<evidence type="ECO:0000256" key="4">
    <source>
        <dbReference type="ARBA" id="ARBA00022679"/>
    </source>
</evidence>
<keyword evidence="6 13" id="KW-0547">Nucleotide-binding</keyword>
<dbReference type="SUPFAM" id="SSF50249">
    <property type="entry name" value="Nucleic acid-binding proteins"/>
    <property type="match status" value="1"/>
</dbReference>
<dbReference type="SUPFAM" id="SSF56091">
    <property type="entry name" value="DNA ligase/mRNA capping enzyme, catalytic domain"/>
    <property type="match status" value="1"/>
</dbReference>
<feature type="binding site" evidence="13">
    <location>
        <begin position="395"/>
        <end position="397"/>
    </location>
    <ligand>
        <name>GTP</name>
        <dbReference type="ChEBI" id="CHEBI:37565"/>
    </ligand>
</feature>
<dbReference type="InterPro" id="IPR000387">
    <property type="entry name" value="Tyr_Pase_dom"/>
</dbReference>
<evidence type="ECO:0000256" key="6">
    <source>
        <dbReference type="ARBA" id="ARBA00022741"/>
    </source>
</evidence>
<dbReference type="InterPro" id="IPR016130">
    <property type="entry name" value="Tyr_Pase_AS"/>
</dbReference>
<comment type="catalytic activity">
    <reaction evidence="10">
        <text>a 5'-end diphospho-ribonucleoside in mRNA + GTP + H(+) = a 5'-end (5'-triphosphoguanosine)-ribonucleoside in mRNA + diphosphate</text>
        <dbReference type="Rhea" id="RHEA:67012"/>
        <dbReference type="Rhea" id="RHEA-COMP:17165"/>
        <dbReference type="Rhea" id="RHEA-COMP:17166"/>
        <dbReference type="ChEBI" id="CHEBI:15378"/>
        <dbReference type="ChEBI" id="CHEBI:33019"/>
        <dbReference type="ChEBI" id="CHEBI:37565"/>
        <dbReference type="ChEBI" id="CHEBI:167616"/>
        <dbReference type="ChEBI" id="CHEBI:167617"/>
        <dbReference type="EC" id="2.7.7.50"/>
    </reaction>
    <physiologicalReaction direction="left-to-right" evidence="10">
        <dbReference type="Rhea" id="RHEA:67013"/>
    </physiologicalReaction>
</comment>
<dbReference type="EMBL" id="JALJOS010000041">
    <property type="protein sequence ID" value="KAK9821081.1"/>
    <property type="molecule type" value="Genomic_DNA"/>
</dbReference>
<evidence type="ECO:0000256" key="3">
    <source>
        <dbReference type="ARBA" id="ARBA00022664"/>
    </source>
</evidence>
<dbReference type="GO" id="GO:0005634">
    <property type="term" value="C:nucleus"/>
    <property type="evidence" value="ECO:0007669"/>
    <property type="project" value="UniProtKB-SubCell"/>
</dbReference>
<dbReference type="GO" id="GO:0005525">
    <property type="term" value="F:GTP binding"/>
    <property type="evidence" value="ECO:0007669"/>
    <property type="project" value="UniProtKB-KW"/>
</dbReference>
<evidence type="ECO:0000256" key="12">
    <source>
        <dbReference type="PIRSR" id="PIRSR036958-2"/>
    </source>
</evidence>
<dbReference type="Gene3D" id="3.30.470.30">
    <property type="entry name" value="DNA ligase/mRNA capping enzyme"/>
    <property type="match status" value="1"/>
</dbReference>
<evidence type="ECO:0000256" key="10">
    <source>
        <dbReference type="ARBA" id="ARBA00044624"/>
    </source>
</evidence>
<keyword evidence="9" id="KW-0539">Nucleus</keyword>
<feature type="active site" description="N6-GMP-lysine intermediate" evidence="12">
    <location>
        <position position="341"/>
    </location>
</feature>
<evidence type="ECO:0000256" key="14">
    <source>
        <dbReference type="SAM" id="MobiDB-lite"/>
    </source>
</evidence>
<evidence type="ECO:0000256" key="8">
    <source>
        <dbReference type="ARBA" id="ARBA00023134"/>
    </source>
</evidence>
<dbReference type="CDD" id="cd07895">
    <property type="entry name" value="Adenylation_mRNA_capping"/>
    <property type="match status" value="1"/>
</dbReference>
<dbReference type="InterPro" id="IPR029021">
    <property type="entry name" value="Prot-tyrosine_phosphatase-like"/>
</dbReference>
<dbReference type="InterPro" id="IPR017074">
    <property type="entry name" value="mRNA_cap_enz_bifunc"/>
</dbReference>
<dbReference type="Proteomes" id="UP001438707">
    <property type="component" value="Unassembled WGS sequence"/>
</dbReference>
<dbReference type="PANTHER" id="PTHR10367:SF17">
    <property type="entry name" value="MRNA-CAPPING ENZYME"/>
    <property type="match status" value="1"/>
</dbReference>
<dbReference type="PROSITE" id="PS00383">
    <property type="entry name" value="TYR_PHOSPHATASE_1"/>
    <property type="match status" value="1"/>
</dbReference>
<evidence type="ECO:0000256" key="2">
    <source>
        <dbReference type="ARBA" id="ARBA00012475"/>
    </source>
</evidence>
<dbReference type="InterPro" id="IPR051029">
    <property type="entry name" value="mRNA_Capping_Enz/RNA_Phosphat"/>
</dbReference>
<feature type="active site" description="Phosphocysteine intermediate" evidence="11">
    <location>
        <position position="170"/>
    </location>
</feature>
<dbReference type="GO" id="GO:0140818">
    <property type="term" value="F:mRNA 5'-triphosphate monophosphatase activity"/>
    <property type="evidence" value="ECO:0007669"/>
    <property type="project" value="InterPro"/>
</dbReference>
<dbReference type="PANTHER" id="PTHR10367">
    <property type="entry name" value="MRNA-CAPPING ENZYME"/>
    <property type="match status" value="1"/>
</dbReference>
<organism evidence="16 17">
    <name type="scientific">Apatococcus lobatus</name>
    <dbReference type="NCBI Taxonomy" id="904363"/>
    <lineage>
        <taxon>Eukaryota</taxon>
        <taxon>Viridiplantae</taxon>
        <taxon>Chlorophyta</taxon>
        <taxon>core chlorophytes</taxon>
        <taxon>Trebouxiophyceae</taxon>
        <taxon>Chlorellales</taxon>
        <taxon>Chlorellaceae</taxon>
        <taxon>Apatococcus</taxon>
    </lineage>
</organism>
<feature type="domain" description="Tyrosine specific protein phosphatases" evidence="15">
    <location>
        <begin position="137"/>
        <end position="214"/>
    </location>
</feature>
<evidence type="ECO:0000256" key="13">
    <source>
        <dbReference type="PIRSR" id="PIRSR036958-3"/>
    </source>
</evidence>
<keyword evidence="8 13" id="KW-0342">GTP-binding</keyword>
<protein>
    <recommendedName>
        <fullName evidence="2">mRNA guanylyltransferase</fullName>
        <ecNumber evidence="2">2.7.7.50</ecNumber>
    </recommendedName>
</protein>
<dbReference type="GO" id="GO:0006370">
    <property type="term" value="P:7-methylguanosine mRNA capping"/>
    <property type="evidence" value="ECO:0007669"/>
    <property type="project" value="UniProtKB-KW"/>
</dbReference>
<feature type="binding site" evidence="13">
    <location>
        <position position="361"/>
    </location>
    <ligand>
        <name>GTP</name>
        <dbReference type="ChEBI" id="CHEBI:37565"/>
    </ligand>
</feature>
<evidence type="ECO:0000256" key="7">
    <source>
        <dbReference type="ARBA" id="ARBA00023042"/>
    </source>
</evidence>
<dbReference type="Gene3D" id="2.40.50.140">
    <property type="entry name" value="Nucleic acid-binding proteins"/>
    <property type="match status" value="1"/>
</dbReference>
<evidence type="ECO:0000313" key="16">
    <source>
        <dbReference type="EMBL" id="KAK9821081.1"/>
    </source>
</evidence>
<keyword evidence="4" id="KW-0808">Transferase</keyword>
<keyword evidence="7" id="KW-0506">mRNA capping</keyword>
<dbReference type="InterPro" id="IPR012340">
    <property type="entry name" value="NA-bd_OB-fold"/>
</dbReference>
<dbReference type="Gene3D" id="3.90.190.10">
    <property type="entry name" value="Protein tyrosine phosphatase superfamily"/>
    <property type="match status" value="1"/>
</dbReference>
<feature type="region of interest" description="Disordered" evidence="14">
    <location>
        <begin position="1"/>
        <end position="29"/>
    </location>
</feature>
<evidence type="ECO:0000256" key="11">
    <source>
        <dbReference type="PIRSR" id="PIRSR036958-1"/>
    </source>
</evidence>
<feature type="binding site" evidence="13">
    <location>
        <begin position="597"/>
        <end position="602"/>
    </location>
    <ligand>
        <name>GTP</name>
        <dbReference type="ChEBI" id="CHEBI:37565"/>
    </ligand>
</feature>
<accession>A0AAW1QI37</accession>
<name>A0AAW1QI37_9CHLO</name>
<dbReference type="EC" id="2.7.7.50" evidence="2"/>
<dbReference type="GO" id="GO:0005524">
    <property type="term" value="F:ATP binding"/>
    <property type="evidence" value="ECO:0007669"/>
    <property type="project" value="InterPro"/>
</dbReference>
<dbReference type="InterPro" id="IPR001339">
    <property type="entry name" value="mRNA_cap_enzyme_adenylation"/>
</dbReference>
<dbReference type="FunFam" id="3.90.190.10:FF:000256">
    <property type="entry name" value="mRNA capping enzyme, C-terminal domain containing protein"/>
    <property type="match status" value="1"/>
</dbReference>
<feature type="region of interest" description="Disordered" evidence="14">
    <location>
        <begin position="230"/>
        <end position="271"/>
    </location>
</feature>
<dbReference type="Pfam" id="PF03919">
    <property type="entry name" value="mRNA_cap_C"/>
    <property type="match status" value="1"/>
</dbReference>
<proteinExistence type="predicted"/>
<dbReference type="AlphaFoldDB" id="A0AAW1QI37"/>
<comment type="caution">
    <text evidence="16">The sequence shown here is derived from an EMBL/GenBank/DDBJ whole genome shotgun (WGS) entry which is preliminary data.</text>
</comment>
<keyword evidence="5" id="KW-0548">Nucleotidyltransferase</keyword>
<evidence type="ECO:0000256" key="1">
    <source>
        <dbReference type="ARBA" id="ARBA00004123"/>
    </source>
</evidence>
<keyword evidence="17" id="KW-1185">Reference proteome</keyword>
<evidence type="ECO:0000313" key="17">
    <source>
        <dbReference type="Proteomes" id="UP001438707"/>
    </source>
</evidence>
<evidence type="ECO:0000256" key="9">
    <source>
        <dbReference type="ARBA" id="ARBA00023242"/>
    </source>
</evidence>
<dbReference type="GO" id="GO:0004484">
    <property type="term" value="F:mRNA guanylyltransferase activity"/>
    <property type="evidence" value="ECO:0007669"/>
    <property type="project" value="UniProtKB-EC"/>
</dbReference>
<feature type="binding site" evidence="13">
    <location>
        <position position="346"/>
    </location>
    <ligand>
        <name>GTP</name>
        <dbReference type="ChEBI" id="CHEBI:37565"/>
    </ligand>
</feature>
<dbReference type="SUPFAM" id="SSF52799">
    <property type="entry name" value="(Phosphotyrosine protein) phosphatases II"/>
    <property type="match status" value="1"/>
</dbReference>
<dbReference type="InterPro" id="IPR013846">
    <property type="entry name" value="mRNA_cap_enzyme_C"/>
</dbReference>
<reference evidence="16 17" key="1">
    <citation type="journal article" date="2024" name="Nat. Commun.">
        <title>Phylogenomics reveals the evolutionary origins of lichenization in chlorophyte algae.</title>
        <authorList>
            <person name="Puginier C."/>
            <person name="Libourel C."/>
            <person name="Otte J."/>
            <person name="Skaloud P."/>
            <person name="Haon M."/>
            <person name="Grisel S."/>
            <person name="Petersen M."/>
            <person name="Berrin J.G."/>
            <person name="Delaux P.M."/>
            <person name="Dal Grande F."/>
            <person name="Keller J."/>
        </authorList>
    </citation>
    <scope>NUCLEOTIDE SEQUENCE [LARGE SCALE GENOMIC DNA]</scope>
    <source>
        <strain evidence="16 17">SAG 2145</strain>
    </source>
</reference>
<sequence>MTPGACKRKEHPDAPTDLQHQAKRAASEQYDPLALPSGWEKCPSLGHWIEVRGFKLFPSKVPLGDHFSDNIAPGRRFTPYNAYDQAREAGHEIGMVIDLTNTTRFYDAAEWSTIGADIQYVKIRCRGRGEVPEPEAVNYFCWVVTIFHNLQCSIAIKAPGYKPKAVLVHCTHGFNRTGYMIVNYLVRKGYHLTNSIELFAKCRSPGIYKDDYLAKLFQYYHERRPTSVVQTPAEPDWKAAAPASPEHDLEWDGDAPASESSNGHAKQEMKHDDVVGEAVCEEEALEAQKYATAGIVGQDLEALQPWAMTDGSWRFAGSQPVSLAKSNEGLLAHKRYFATWKADGTRFLLLIFSSGAYLLDRSMQVRRIQLRCPTMKTESKSPLVVGPQHHNTLLDGEMVVDTDKNGVQRRRFLAYDIMTLGGRHVANYSFEDRFRIIDQQVERPREIERAQIAKESRLERRYRHHPEYDYGAEAFSVRRKNFWPLTQVRKLLDNFIPGLSHESDGLIFQGYADPYKPGTCEELLKWKFAHLNSVDFLLGTRGPELELLLMKTRGQGGLKPLPGAKLHLAGDQHPGDYIGKIIECSWGGEDVGWTFMRVRSDKSTPNAWHVYEKVWQSIRDDIGGESLLHCIDESIKDELYDADRKVAEAAAKAKQ</sequence>
<keyword evidence="3" id="KW-0507">mRNA processing</keyword>
<feature type="binding site" evidence="13">
    <location>
        <begin position="525"/>
        <end position="527"/>
    </location>
    <ligand>
        <name>GTP</name>
        <dbReference type="ChEBI" id="CHEBI:37565"/>
    </ligand>
</feature>
<gene>
    <name evidence="16" type="ORF">WJX74_009779</name>
</gene>